<dbReference type="InterPro" id="IPR024568">
    <property type="entry name" value="RNase_HIII_N"/>
</dbReference>
<evidence type="ECO:0000256" key="2">
    <source>
        <dbReference type="ARBA" id="ARBA00001946"/>
    </source>
</evidence>
<evidence type="ECO:0000256" key="10">
    <source>
        <dbReference type="ARBA" id="ARBA00022723"/>
    </source>
</evidence>
<dbReference type="CDD" id="cd06590">
    <property type="entry name" value="RNase_HII_bacteria_HIII_like"/>
    <property type="match status" value="1"/>
</dbReference>
<keyword evidence="10 14" id="KW-0479">Metal-binding</keyword>
<accession>A0ABR5AU60</accession>
<dbReference type="Proteomes" id="UP000031982">
    <property type="component" value="Unassembled WGS sequence"/>
</dbReference>
<gene>
    <name evidence="14" type="primary">rnhC</name>
    <name evidence="17" type="ORF">SD77_0875</name>
</gene>
<evidence type="ECO:0000313" key="17">
    <source>
        <dbReference type="EMBL" id="KIL77896.1"/>
    </source>
</evidence>
<feature type="binding site" evidence="14 15">
    <location>
        <position position="203"/>
    </location>
    <ligand>
        <name>a divalent metal cation</name>
        <dbReference type="ChEBI" id="CHEBI:60240"/>
    </ligand>
</feature>
<dbReference type="InterPro" id="IPR012295">
    <property type="entry name" value="TBP_dom_sf"/>
</dbReference>
<sequence length="310" mass="33920">MSHTVLTVSTTTLSEMKKHYASQSAAKLPTGAVFAAKTADCAITGYRSGKVLFQGKGAASEAAKWQGETAQAAPARKKKPAPALLPPGFSELSVIGSDEVGTGDYFGPITVVSAFVKKEQLRELQDIGVRDSKDLTDPQIVAIAKKIARLIPYSLLILKNEKYNELQQKGMSQGKIKALLHNQALINLHKKIFPERPDAVLIDQFAEKDTYYRYLKGQKEIFQENVFFSTKGESIHLSVAAASIIARYAFVKQMDQLSSEAGFPIPKGAGSQVDAAAARLIREKGESALLHFTKKHFANTEKARRLLNKQ</sequence>
<dbReference type="PANTHER" id="PTHR10954">
    <property type="entry name" value="RIBONUCLEASE H2 SUBUNIT A"/>
    <property type="match status" value="1"/>
</dbReference>
<dbReference type="Gene3D" id="3.30.420.10">
    <property type="entry name" value="Ribonuclease H-like superfamily/Ribonuclease H"/>
    <property type="match status" value="1"/>
</dbReference>
<evidence type="ECO:0000256" key="6">
    <source>
        <dbReference type="ARBA" id="ARBA00012180"/>
    </source>
</evidence>
<dbReference type="Pfam" id="PF11858">
    <property type="entry name" value="DUF3378"/>
    <property type="match status" value="1"/>
</dbReference>
<evidence type="ECO:0000259" key="16">
    <source>
        <dbReference type="PROSITE" id="PS51975"/>
    </source>
</evidence>
<comment type="subcellular location">
    <subcellularLocation>
        <location evidence="4 14">Cytoplasm</location>
    </subcellularLocation>
</comment>
<feature type="domain" description="RNase H type-2" evidence="16">
    <location>
        <begin position="92"/>
        <end position="309"/>
    </location>
</feature>
<dbReference type="CDD" id="cd14796">
    <property type="entry name" value="RNAse_HIII_N"/>
    <property type="match status" value="1"/>
</dbReference>
<evidence type="ECO:0000256" key="14">
    <source>
        <dbReference type="HAMAP-Rule" id="MF_00053"/>
    </source>
</evidence>
<dbReference type="PIRSF" id="PIRSF037748">
    <property type="entry name" value="RnhC"/>
    <property type="match status" value="1"/>
</dbReference>
<keyword evidence="8 14" id="KW-0963">Cytoplasm</keyword>
<dbReference type="EC" id="3.1.26.4" evidence="6 14"/>
<dbReference type="NCBIfam" id="TIGR00716">
    <property type="entry name" value="rnhC"/>
    <property type="match status" value="1"/>
</dbReference>
<feature type="binding site" evidence="14 15">
    <location>
        <position position="98"/>
    </location>
    <ligand>
        <name>a divalent metal cation</name>
        <dbReference type="ChEBI" id="CHEBI:60240"/>
    </ligand>
</feature>
<evidence type="ECO:0000256" key="5">
    <source>
        <dbReference type="ARBA" id="ARBA00008378"/>
    </source>
</evidence>
<comment type="similarity">
    <text evidence="5 14">Belongs to the RNase HII family. RnhC subfamily.</text>
</comment>
<organism evidence="17 18">
    <name type="scientific">Bacillus badius</name>
    <dbReference type="NCBI Taxonomy" id="1455"/>
    <lineage>
        <taxon>Bacteria</taxon>
        <taxon>Bacillati</taxon>
        <taxon>Bacillota</taxon>
        <taxon>Bacilli</taxon>
        <taxon>Bacillales</taxon>
        <taxon>Bacillaceae</taxon>
        <taxon>Pseudobacillus</taxon>
    </lineage>
</organism>
<evidence type="ECO:0000256" key="12">
    <source>
        <dbReference type="ARBA" id="ARBA00022801"/>
    </source>
</evidence>
<dbReference type="Pfam" id="PF01351">
    <property type="entry name" value="RNase_HII"/>
    <property type="match status" value="1"/>
</dbReference>
<comment type="caution">
    <text evidence="17">The sequence shown here is derived from an EMBL/GenBank/DDBJ whole genome shotgun (WGS) entry which is preliminary data.</text>
</comment>
<protein>
    <recommendedName>
        <fullName evidence="7 14">Ribonuclease HIII</fullName>
        <shortName evidence="14">RNase HIII</shortName>
        <ecNumber evidence="6 14">3.1.26.4</ecNumber>
    </recommendedName>
</protein>
<dbReference type="HAMAP" id="MF_00053">
    <property type="entry name" value="RNase_HIII"/>
    <property type="match status" value="1"/>
</dbReference>
<dbReference type="InterPro" id="IPR004641">
    <property type="entry name" value="RNase_HIII"/>
</dbReference>
<evidence type="ECO:0000256" key="7">
    <source>
        <dbReference type="ARBA" id="ARBA00021407"/>
    </source>
</evidence>
<dbReference type="InterPro" id="IPR036397">
    <property type="entry name" value="RNaseH_sf"/>
</dbReference>
<dbReference type="RefSeq" id="WP_041097624.1">
    <property type="nucleotide sequence ID" value="NZ_JARTHD010000017.1"/>
</dbReference>
<evidence type="ECO:0000256" key="11">
    <source>
        <dbReference type="ARBA" id="ARBA00022759"/>
    </source>
</evidence>
<dbReference type="InterPro" id="IPR024567">
    <property type="entry name" value="RNase_HII/HIII_dom"/>
</dbReference>
<name>A0ABR5AU60_BACBA</name>
<keyword evidence="12 14" id="KW-0378">Hydrolase</keyword>
<keyword evidence="9 14" id="KW-0540">Nuclease</keyword>
<keyword evidence="18" id="KW-1185">Reference proteome</keyword>
<keyword evidence="11 14" id="KW-0255">Endonuclease</keyword>
<comment type="catalytic activity">
    <reaction evidence="1 14 15">
        <text>Endonucleolytic cleavage to 5'-phosphomonoester.</text>
        <dbReference type="EC" id="3.1.26.4"/>
    </reaction>
</comment>
<evidence type="ECO:0000256" key="9">
    <source>
        <dbReference type="ARBA" id="ARBA00022722"/>
    </source>
</evidence>
<evidence type="ECO:0000313" key="18">
    <source>
        <dbReference type="Proteomes" id="UP000031982"/>
    </source>
</evidence>
<dbReference type="SUPFAM" id="SSF53098">
    <property type="entry name" value="Ribonuclease H-like"/>
    <property type="match status" value="1"/>
</dbReference>
<dbReference type="InterPro" id="IPR001352">
    <property type="entry name" value="RNase_HII/HIII"/>
</dbReference>
<dbReference type="InterPro" id="IPR012337">
    <property type="entry name" value="RNaseH-like_sf"/>
</dbReference>
<dbReference type="PROSITE" id="PS51975">
    <property type="entry name" value="RNASE_H_2"/>
    <property type="match status" value="1"/>
</dbReference>
<evidence type="ECO:0000256" key="4">
    <source>
        <dbReference type="ARBA" id="ARBA00004496"/>
    </source>
</evidence>
<evidence type="ECO:0000256" key="8">
    <source>
        <dbReference type="ARBA" id="ARBA00022490"/>
    </source>
</evidence>
<dbReference type="Gene3D" id="3.30.310.10">
    <property type="entry name" value="TATA-Binding Protein"/>
    <property type="match status" value="1"/>
</dbReference>
<evidence type="ECO:0000256" key="13">
    <source>
        <dbReference type="ARBA" id="ARBA00022842"/>
    </source>
</evidence>
<evidence type="ECO:0000256" key="1">
    <source>
        <dbReference type="ARBA" id="ARBA00000077"/>
    </source>
</evidence>
<evidence type="ECO:0000256" key="15">
    <source>
        <dbReference type="PROSITE-ProRule" id="PRU01319"/>
    </source>
</evidence>
<evidence type="ECO:0000256" key="3">
    <source>
        <dbReference type="ARBA" id="ARBA00004065"/>
    </source>
</evidence>
<feature type="binding site" evidence="14 15">
    <location>
        <position position="99"/>
    </location>
    <ligand>
        <name>a divalent metal cation</name>
        <dbReference type="ChEBI" id="CHEBI:60240"/>
    </ligand>
</feature>
<comment type="function">
    <text evidence="3 14">Endonuclease that specifically degrades the RNA of RNA-DNA hybrids.</text>
</comment>
<dbReference type="EMBL" id="JXLP01000011">
    <property type="protein sequence ID" value="KIL77896.1"/>
    <property type="molecule type" value="Genomic_DNA"/>
</dbReference>
<comment type="cofactor">
    <cofactor evidence="2">
        <name>Mg(2+)</name>
        <dbReference type="ChEBI" id="CHEBI:18420"/>
    </cofactor>
</comment>
<comment type="cofactor">
    <cofactor evidence="14 15">
        <name>Mn(2+)</name>
        <dbReference type="ChEBI" id="CHEBI:29035"/>
    </cofactor>
    <cofactor evidence="14 15">
        <name>Mg(2+)</name>
        <dbReference type="ChEBI" id="CHEBI:18420"/>
    </cofactor>
    <text evidence="14 15">Manganese or magnesium. Binds 1 divalent metal ion per monomer in the absence of substrate. May bind a second metal ion after substrate binding.</text>
</comment>
<proteinExistence type="inferred from homology"/>
<dbReference type="PANTHER" id="PTHR10954:SF23">
    <property type="entry name" value="RIBONUCLEASE"/>
    <property type="match status" value="1"/>
</dbReference>
<keyword evidence="13 14" id="KW-0460">Magnesium</keyword>
<reference evidence="17 18" key="1">
    <citation type="submission" date="2015-01" db="EMBL/GenBank/DDBJ databases">
        <title>Genome Assembly of Bacillus badius MTCC 1458.</title>
        <authorList>
            <person name="Verma A."/>
            <person name="Khatri I."/>
            <person name="Mual P."/>
            <person name="Subramanian S."/>
            <person name="Krishnamurthi S."/>
        </authorList>
    </citation>
    <scope>NUCLEOTIDE SEQUENCE [LARGE SCALE GENOMIC DNA]</scope>
    <source>
        <strain evidence="17 18">MTCC 1458</strain>
    </source>
</reference>